<dbReference type="Gene3D" id="2.60.40.420">
    <property type="entry name" value="Cupredoxins - blue copper proteins"/>
    <property type="match status" value="1"/>
</dbReference>
<dbReference type="Proteomes" id="UP001595898">
    <property type="component" value="Unassembled WGS sequence"/>
</dbReference>
<evidence type="ECO:0000256" key="1">
    <source>
        <dbReference type="SAM" id="MobiDB-lite"/>
    </source>
</evidence>
<feature type="compositionally biased region" description="Acidic residues" evidence="1">
    <location>
        <begin position="24"/>
        <end position="39"/>
    </location>
</feature>
<sequence length="192" mass="20505">MNWRRRRVLGATIAAATFAGCLGDDGDSTDERDPDGETDDAAHGDDRDAETVIAEYDLADRTGEDPVAISVDAAGDGFDPAGFEIDPSTTVEWTWEGGEAVDAIYPIDVPAECMWDESEPTVPEGDSWDRLFWAPGDYLYGSRDADGEEFTGVFRVRASVDGDDVGSGDGDGNHTNGTEDGTSAEDHADDET</sequence>
<name>A0ABD5PPU6_9EURY</name>
<feature type="region of interest" description="Disordered" evidence="1">
    <location>
        <begin position="21"/>
        <end position="48"/>
    </location>
</feature>
<dbReference type="PROSITE" id="PS51257">
    <property type="entry name" value="PROKAR_LIPOPROTEIN"/>
    <property type="match status" value="1"/>
</dbReference>
<dbReference type="EMBL" id="JBHSFA010000007">
    <property type="protein sequence ID" value="MFC4542646.1"/>
    <property type="molecule type" value="Genomic_DNA"/>
</dbReference>
<comment type="caution">
    <text evidence="2">The sequence shown here is derived from an EMBL/GenBank/DDBJ whole genome shotgun (WGS) entry which is preliminary data.</text>
</comment>
<evidence type="ECO:0000313" key="2">
    <source>
        <dbReference type="EMBL" id="MFC4542646.1"/>
    </source>
</evidence>
<organism evidence="2 3">
    <name type="scientific">Halosolutus amylolyticus</name>
    <dbReference type="NCBI Taxonomy" id="2932267"/>
    <lineage>
        <taxon>Archaea</taxon>
        <taxon>Methanobacteriati</taxon>
        <taxon>Methanobacteriota</taxon>
        <taxon>Stenosarchaea group</taxon>
        <taxon>Halobacteria</taxon>
        <taxon>Halobacteriales</taxon>
        <taxon>Natrialbaceae</taxon>
        <taxon>Halosolutus</taxon>
    </lineage>
</organism>
<accession>A0ABD5PPU6</accession>
<protein>
    <submittedName>
        <fullName evidence="2">Uncharacterized protein</fullName>
    </submittedName>
</protein>
<dbReference type="RefSeq" id="WP_250140660.1">
    <property type="nucleotide sequence ID" value="NZ_JALIQP010000002.1"/>
</dbReference>
<evidence type="ECO:0000313" key="3">
    <source>
        <dbReference type="Proteomes" id="UP001595898"/>
    </source>
</evidence>
<gene>
    <name evidence="2" type="ORF">ACFO5R_12015</name>
</gene>
<dbReference type="AlphaFoldDB" id="A0ABD5PPU6"/>
<keyword evidence="3" id="KW-1185">Reference proteome</keyword>
<feature type="region of interest" description="Disordered" evidence="1">
    <location>
        <begin position="160"/>
        <end position="192"/>
    </location>
</feature>
<dbReference type="InterPro" id="IPR008972">
    <property type="entry name" value="Cupredoxin"/>
</dbReference>
<reference evidence="2 3" key="1">
    <citation type="journal article" date="2019" name="Int. J. Syst. Evol. Microbiol.">
        <title>The Global Catalogue of Microorganisms (GCM) 10K type strain sequencing project: providing services to taxonomists for standard genome sequencing and annotation.</title>
        <authorList>
            <consortium name="The Broad Institute Genomics Platform"/>
            <consortium name="The Broad Institute Genome Sequencing Center for Infectious Disease"/>
            <person name="Wu L."/>
            <person name="Ma J."/>
        </authorList>
    </citation>
    <scope>NUCLEOTIDE SEQUENCE [LARGE SCALE GENOMIC DNA]</scope>
    <source>
        <strain evidence="2 3">WLHS5</strain>
    </source>
</reference>
<proteinExistence type="predicted"/>